<keyword evidence="12" id="KW-1185">Reference proteome</keyword>
<dbReference type="AlphaFoldDB" id="A0A2N4UAL2"/>
<feature type="transmembrane region" description="Helical" evidence="10">
    <location>
        <begin position="417"/>
        <end position="438"/>
    </location>
</feature>
<feature type="transmembrane region" description="Helical" evidence="10">
    <location>
        <begin position="203"/>
        <end position="222"/>
    </location>
</feature>
<keyword evidence="6" id="KW-0630">Potassium</keyword>
<dbReference type="GO" id="GO:0015379">
    <property type="term" value="F:potassium:chloride symporter activity"/>
    <property type="evidence" value="ECO:0007669"/>
    <property type="project" value="InterPro"/>
</dbReference>
<evidence type="ECO:0000256" key="6">
    <source>
        <dbReference type="ARBA" id="ARBA00022958"/>
    </source>
</evidence>
<keyword evidence="3" id="KW-1003">Cell membrane</keyword>
<evidence type="ECO:0000256" key="4">
    <source>
        <dbReference type="ARBA" id="ARBA00022538"/>
    </source>
</evidence>
<keyword evidence="9 10" id="KW-0472">Membrane</keyword>
<organism evidence="11 12">
    <name type="scientific">Pollutimonas nitritireducens</name>
    <dbReference type="NCBI Taxonomy" id="2045209"/>
    <lineage>
        <taxon>Bacteria</taxon>
        <taxon>Pseudomonadati</taxon>
        <taxon>Pseudomonadota</taxon>
        <taxon>Betaproteobacteria</taxon>
        <taxon>Burkholderiales</taxon>
        <taxon>Alcaligenaceae</taxon>
        <taxon>Pollutimonas</taxon>
    </lineage>
</organism>
<feature type="transmembrane region" description="Helical" evidence="10">
    <location>
        <begin position="55"/>
        <end position="76"/>
    </location>
</feature>
<comment type="subcellular location">
    <subcellularLocation>
        <location evidence="1">Cell membrane</location>
        <topology evidence="1">Multi-pass membrane protein</topology>
    </subcellularLocation>
</comment>
<evidence type="ECO:0000313" key="12">
    <source>
        <dbReference type="Proteomes" id="UP000234328"/>
    </source>
</evidence>
<feature type="transmembrane region" description="Helical" evidence="10">
    <location>
        <begin position="307"/>
        <end position="340"/>
    </location>
</feature>
<dbReference type="RefSeq" id="WP_102071846.1">
    <property type="nucleotide sequence ID" value="NZ_PDNV01000018.1"/>
</dbReference>
<keyword evidence="4" id="KW-0633">Potassium transport</keyword>
<gene>
    <name evidence="11" type="ORF">CR155_20170</name>
</gene>
<keyword evidence="8" id="KW-0406">Ion transport</keyword>
<dbReference type="EMBL" id="PDNV01000018">
    <property type="protein sequence ID" value="PLC52071.1"/>
    <property type="molecule type" value="Genomic_DNA"/>
</dbReference>
<feature type="transmembrane region" description="Helical" evidence="10">
    <location>
        <begin position="234"/>
        <end position="259"/>
    </location>
</feature>
<dbReference type="Pfam" id="PF02386">
    <property type="entry name" value="TrkH"/>
    <property type="match status" value="1"/>
</dbReference>
<dbReference type="PANTHER" id="PTHR32024">
    <property type="entry name" value="TRK SYSTEM POTASSIUM UPTAKE PROTEIN TRKG-RELATED"/>
    <property type="match status" value="1"/>
</dbReference>
<comment type="caution">
    <text evidence="11">The sequence shown here is derived from an EMBL/GenBank/DDBJ whole genome shotgun (WGS) entry which is preliminary data.</text>
</comment>
<dbReference type="GO" id="GO:0005886">
    <property type="term" value="C:plasma membrane"/>
    <property type="evidence" value="ECO:0007669"/>
    <property type="project" value="UniProtKB-SubCell"/>
</dbReference>
<keyword evidence="2" id="KW-0813">Transport</keyword>
<dbReference type="Proteomes" id="UP000234328">
    <property type="component" value="Unassembled WGS sequence"/>
</dbReference>
<evidence type="ECO:0000256" key="2">
    <source>
        <dbReference type="ARBA" id="ARBA00022448"/>
    </source>
</evidence>
<proteinExistence type="predicted"/>
<evidence type="ECO:0000256" key="10">
    <source>
        <dbReference type="SAM" id="Phobius"/>
    </source>
</evidence>
<feature type="transmembrane region" description="Helical" evidence="10">
    <location>
        <begin position="21"/>
        <end position="49"/>
    </location>
</feature>
<dbReference type="OrthoDB" id="9810952at2"/>
<accession>A0A2N4UAL2</accession>
<name>A0A2N4UAL2_9BURK</name>
<dbReference type="PANTHER" id="PTHR32024:SF1">
    <property type="entry name" value="KTR SYSTEM POTASSIUM UPTAKE PROTEIN B"/>
    <property type="match status" value="1"/>
</dbReference>
<keyword evidence="7 10" id="KW-1133">Transmembrane helix</keyword>
<evidence type="ECO:0000256" key="1">
    <source>
        <dbReference type="ARBA" id="ARBA00004651"/>
    </source>
</evidence>
<sequence>MRNWDPVYSLSSYRRVRRTGLLRASPPFVLAVGFLCLILLGTLLLWLPIASLRPLTLFQAFFMATSAVTVTGLTVVDPASQLSQFGQVVLILLVQLGGLGFVTFAVISAITLGHKMSLKHQALALEAFNQTSVSKIRHTAFLVFKTSIIIEAVAALILTLWWWRDLPLGTASYRAIFHAIAAFNNAGLSLFPSSLAQFVADPVTILMVSSLIILGGIGFPVLGDIVKKKRWTRLLPYTKVILLGTLTLNLTGFVSIWLLEFNNPATLGALSVPGQALAAWMQSVTARTAGFTTIDITQLHDTSTLLIIMLMFIGGGSLSTASGIKIGTFIVLLAAVYSYIFHKKEVVLLKRSISPDTVQKSLALVLVTTALAFCSVLLMTIFEDVPFISILFEVVSALSTTGLSRDLTPHLSLPSQVLLTVLMFVGRLGPLTLVYSLATRKRSRVRYPETEFQVG</sequence>
<evidence type="ECO:0000256" key="8">
    <source>
        <dbReference type="ARBA" id="ARBA00023065"/>
    </source>
</evidence>
<evidence type="ECO:0000256" key="7">
    <source>
        <dbReference type="ARBA" id="ARBA00022989"/>
    </source>
</evidence>
<feature type="transmembrane region" description="Helical" evidence="10">
    <location>
        <begin position="361"/>
        <end position="382"/>
    </location>
</feature>
<reference evidence="11 12" key="1">
    <citation type="submission" date="2017-10" db="EMBL/GenBank/DDBJ databases">
        <title>Two draft genome sequences of Pusillimonas sp. strains isolated from a nitrate- and radionuclide-contaminated groundwater in Russia.</title>
        <authorList>
            <person name="Grouzdev D.S."/>
            <person name="Tourova T.P."/>
            <person name="Goeva M.A."/>
            <person name="Babich T.L."/>
            <person name="Sokolova D.S."/>
            <person name="Abdullin R."/>
            <person name="Poltaraus A.B."/>
            <person name="Toshchakov S.V."/>
            <person name="Nazina T.N."/>
        </authorList>
    </citation>
    <scope>NUCLEOTIDE SEQUENCE [LARGE SCALE GENOMIC DNA]</scope>
    <source>
        <strain evidence="11 12">JR1/69-2-13</strain>
    </source>
</reference>
<dbReference type="InterPro" id="IPR003445">
    <property type="entry name" value="Cat_transpt"/>
</dbReference>
<feature type="transmembrane region" description="Helical" evidence="10">
    <location>
        <begin position="88"/>
        <end position="110"/>
    </location>
</feature>
<dbReference type="InterPro" id="IPR004772">
    <property type="entry name" value="TrkH"/>
</dbReference>
<evidence type="ECO:0000256" key="3">
    <source>
        <dbReference type="ARBA" id="ARBA00022475"/>
    </source>
</evidence>
<keyword evidence="5 10" id="KW-0812">Transmembrane</keyword>
<evidence type="ECO:0000313" key="11">
    <source>
        <dbReference type="EMBL" id="PLC52071.1"/>
    </source>
</evidence>
<protein>
    <submittedName>
        <fullName evidence="11">Potassium transporter</fullName>
    </submittedName>
</protein>
<evidence type="ECO:0000256" key="9">
    <source>
        <dbReference type="ARBA" id="ARBA00023136"/>
    </source>
</evidence>
<feature type="transmembrane region" description="Helical" evidence="10">
    <location>
        <begin position="142"/>
        <end position="163"/>
    </location>
</feature>
<evidence type="ECO:0000256" key="5">
    <source>
        <dbReference type="ARBA" id="ARBA00022692"/>
    </source>
</evidence>
<dbReference type="NCBIfam" id="TIGR00933">
    <property type="entry name" value="2a38"/>
    <property type="match status" value="1"/>
</dbReference>